<dbReference type="InterPro" id="IPR002168">
    <property type="entry name" value="Lipase_GDXG_HIS_AS"/>
</dbReference>
<dbReference type="InterPro" id="IPR029058">
    <property type="entry name" value="AB_hydrolase_fold"/>
</dbReference>
<feature type="region of interest" description="Disordered" evidence="4">
    <location>
        <begin position="590"/>
        <end position="624"/>
    </location>
</feature>
<dbReference type="AlphaFoldDB" id="M5G1J6"/>
<dbReference type="GeneID" id="63691403"/>
<reference evidence="7 8" key="1">
    <citation type="journal article" date="2012" name="Science">
        <title>The Paleozoic origin of enzymatic lignin decomposition reconstructed from 31 fungal genomes.</title>
        <authorList>
            <person name="Floudas D."/>
            <person name="Binder M."/>
            <person name="Riley R."/>
            <person name="Barry K."/>
            <person name="Blanchette R.A."/>
            <person name="Henrissat B."/>
            <person name="Martinez A.T."/>
            <person name="Otillar R."/>
            <person name="Spatafora J.W."/>
            <person name="Yadav J.S."/>
            <person name="Aerts A."/>
            <person name="Benoit I."/>
            <person name="Boyd A."/>
            <person name="Carlson A."/>
            <person name="Copeland A."/>
            <person name="Coutinho P.M."/>
            <person name="de Vries R.P."/>
            <person name="Ferreira P."/>
            <person name="Findley K."/>
            <person name="Foster B."/>
            <person name="Gaskell J."/>
            <person name="Glotzer D."/>
            <person name="Gorecki P."/>
            <person name="Heitman J."/>
            <person name="Hesse C."/>
            <person name="Hori C."/>
            <person name="Igarashi K."/>
            <person name="Jurgens J.A."/>
            <person name="Kallen N."/>
            <person name="Kersten P."/>
            <person name="Kohler A."/>
            <person name="Kuees U."/>
            <person name="Kumar T.K.A."/>
            <person name="Kuo A."/>
            <person name="LaButti K."/>
            <person name="Larrondo L.F."/>
            <person name="Lindquist E."/>
            <person name="Ling A."/>
            <person name="Lombard V."/>
            <person name="Lucas S."/>
            <person name="Lundell T."/>
            <person name="Martin R."/>
            <person name="McLaughlin D.J."/>
            <person name="Morgenstern I."/>
            <person name="Morin E."/>
            <person name="Murat C."/>
            <person name="Nagy L.G."/>
            <person name="Nolan M."/>
            <person name="Ohm R.A."/>
            <person name="Patyshakuliyeva A."/>
            <person name="Rokas A."/>
            <person name="Ruiz-Duenas F.J."/>
            <person name="Sabat G."/>
            <person name="Salamov A."/>
            <person name="Samejima M."/>
            <person name="Schmutz J."/>
            <person name="Slot J.C."/>
            <person name="St John F."/>
            <person name="Stenlid J."/>
            <person name="Sun H."/>
            <person name="Sun S."/>
            <person name="Syed K."/>
            <person name="Tsang A."/>
            <person name="Wiebenga A."/>
            <person name="Young D."/>
            <person name="Pisabarro A."/>
            <person name="Eastwood D.C."/>
            <person name="Martin F."/>
            <person name="Cullen D."/>
            <person name="Grigoriev I.V."/>
            <person name="Hibbett D.S."/>
        </authorList>
    </citation>
    <scope>NUCLEOTIDE SEQUENCE [LARGE SCALE GENOMIC DNA]</scope>
    <source>
        <strain evidence="7 8">DJM-731 SS1</strain>
    </source>
</reference>
<dbReference type="OrthoDB" id="408631at2759"/>
<dbReference type="PROSITE" id="PS01173">
    <property type="entry name" value="LIPASE_GDXG_HIS"/>
    <property type="match status" value="1"/>
</dbReference>
<dbReference type="InterPro" id="IPR033140">
    <property type="entry name" value="Lipase_GDXG_put_SER_AS"/>
</dbReference>
<keyword evidence="2" id="KW-0378">Hydrolase</keyword>
<evidence type="ECO:0000256" key="4">
    <source>
        <dbReference type="SAM" id="MobiDB-lite"/>
    </source>
</evidence>
<evidence type="ECO:0000256" key="5">
    <source>
        <dbReference type="SAM" id="SignalP"/>
    </source>
</evidence>
<comment type="similarity">
    <text evidence="1">Belongs to the 'GDXG' lipolytic enzyme family.</text>
</comment>
<dbReference type="InterPro" id="IPR013094">
    <property type="entry name" value="AB_hydrolase_3"/>
</dbReference>
<dbReference type="PANTHER" id="PTHR48081:SF26">
    <property type="entry name" value="ALPHA_BETA HYDROLASE FOLD-3 DOMAIN-CONTAINING PROTEIN"/>
    <property type="match status" value="1"/>
</dbReference>
<evidence type="ECO:0000256" key="3">
    <source>
        <dbReference type="PROSITE-ProRule" id="PRU10038"/>
    </source>
</evidence>
<dbReference type="Proteomes" id="UP000030653">
    <property type="component" value="Unassembled WGS sequence"/>
</dbReference>
<organism evidence="7 8">
    <name type="scientific">Dacryopinax primogenitus (strain DJM 731)</name>
    <name type="common">Brown rot fungus</name>
    <dbReference type="NCBI Taxonomy" id="1858805"/>
    <lineage>
        <taxon>Eukaryota</taxon>
        <taxon>Fungi</taxon>
        <taxon>Dikarya</taxon>
        <taxon>Basidiomycota</taxon>
        <taxon>Agaricomycotina</taxon>
        <taxon>Dacrymycetes</taxon>
        <taxon>Dacrymycetales</taxon>
        <taxon>Dacrymycetaceae</taxon>
        <taxon>Dacryopinax</taxon>
    </lineage>
</organism>
<feature type="active site" evidence="3">
    <location>
        <position position="327"/>
    </location>
</feature>
<keyword evidence="8" id="KW-1185">Reference proteome</keyword>
<keyword evidence="5" id="KW-0732">Signal</keyword>
<feature type="signal peptide" evidence="5">
    <location>
        <begin position="1"/>
        <end position="17"/>
    </location>
</feature>
<feature type="region of interest" description="Disordered" evidence="4">
    <location>
        <begin position="500"/>
        <end position="566"/>
    </location>
</feature>
<proteinExistence type="inferred from homology"/>
<dbReference type="Gene3D" id="3.40.50.1820">
    <property type="entry name" value="alpha/beta hydrolase"/>
    <property type="match status" value="1"/>
</dbReference>
<evidence type="ECO:0000313" key="7">
    <source>
        <dbReference type="EMBL" id="EJU02599.1"/>
    </source>
</evidence>
<sequence length="624" mass="67971">MLASALALPWQLWPSFALHHKPNEDGSVEGEKAVLPDAQQEQKQDGNDNPEKQLNAASKALTDLITRLDLYRPGSQPPSSRITPSHSPLPGPEELLSLTGLWNYAGFLSQKAADVAGDVLRHQLWGPKKKSWGVRMTVLSAFMRGVGKYSALGNLALIRLLMSLPAFLPPSSEALITPIAFRVKRRGLRGLLAEYDAQEDGRREITAEWVVSKALWRKLNTEWKREHPDTRPGSRESSRQRQHPPRVKGRVILYLHGGAYYVFNASTHRPITIPLSHACSARVFAINYRLAPETRFPGPLHDAVSAYLRLTRDMAIPPSSILLAGDSAGGGLALALALYLRDNAYPLPAGLILLSPWVDLTMSSDSWDSNAAYDIVPVPPPTSHLNPVLNYLGPGPAGIGTYLTHPYASPLFGDLSRLPPLLVQCGDAEVLRDECALLAHKAARAGVTVKHEMYEDAVHVFQMLQWLPQTAKAWECVRGFVRGEVREYARRMKGECGLAAGAGPVVPEEQETEASVPAFDDRPQPRVPPSIHLPTPSPSPPSTSPARQVQGQTLPPASSPIPSLDGETMCTFPQSVVVDCLGEEIVKGREACGLEMERDEDEEVEGEEGEAEGGEGEAEIGEGI</sequence>
<dbReference type="InterPro" id="IPR050300">
    <property type="entry name" value="GDXG_lipolytic_enzyme"/>
</dbReference>
<dbReference type="SUPFAM" id="SSF53474">
    <property type="entry name" value="alpha/beta-Hydrolases"/>
    <property type="match status" value="1"/>
</dbReference>
<evidence type="ECO:0000256" key="2">
    <source>
        <dbReference type="ARBA" id="ARBA00022801"/>
    </source>
</evidence>
<dbReference type="GO" id="GO:0016787">
    <property type="term" value="F:hydrolase activity"/>
    <property type="evidence" value="ECO:0007669"/>
    <property type="project" value="UniProtKB-KW"/>
</dbReference>
<dbReference type="STRING" id="1858805.M5G1J6"/>
<feature type="chain" id="PRO_5004067387" description="Alpha/beta hydrolase fold-3 domain-containing protein" evidence="5">
    <location>
        <begin position="18"/>
        <end position="624"/>
    </location>
</feature>
<evidence type="ECO:0000259" key="6">
    <source>
        <dbReference type="Pfam" id="PF07859"/>
    </source>
</evidence>
<dbReference type="RefSeq" id="XP_040629493.1">
    <property type="nucleotide sequence ID" value="XM_040776341.1"/>
</dbReference>
<evidence type="ECO:0000256" key="1">
    <source>
        <dbReference type="ARBA" id="ARBA00010515"/>
    </source>
</evidence>
<dbReference type="EMBL" id="JH795861">
    <property type="protein sequence ID" value="EJU02599.1"/>
    <property type="molecule type" value="Genomic_DNA"/>
</dbReference>
<evidence type="ECO:0000313" key="8">
    <source>
        <dbReference type="Proteomes" id="UP000030653"/>
    </source>
</evidence>
<dbReference type="HOGENOM" id="CLU_020372_1_0_1"/>
<dbReference type="FunFam" id="3.40.50.1820:FF:000252">
    <property type="entry name" value="Related to calmodulin-dependent protein kinase"/>
    <property type="match status" value="1"/>
</dbReference>
<dbReference type="Pfam" id="PF07859">
    <property type="entry name" value="Abhydrolase_3"/>
    <property type="match status" value="1"/>
</dbReference>
<feature type="compositionally biased region" description="Basic and acidic residues" evidence="4">
    <location>
        <begin position="225"/>
        <end position="239"/>
    </location>
</feature>
<protein>
    <recommendedName>
        <fullName evidence="6">Alpha/beta hydrolase fold-3 domain-containing protein</fullName>
    </recommendedName>
</protein>
<feature type="compositionally biased region" description="Polar residues" evidence="4">
    <location>
        <begin position="546"/>
        <end position="556"/>
    </location>
</feature>
<dbReference type="PANTHER" id="PTHR48081">
    <property type="entry name" value="AB HYDROLASE SUPERFAMILY PROTEIN C4A8.06C"/>
    <property type="match status" value="1"/>
</dbReference>
<feature type="domain" description="Alpha/beta hydrolase fold-3" evidence="6">
    <location>
        <begin position="252"/>
        <end position="462"/>
    </location>
</feature>
<gene>
    <name evidence="7" type="ORF">DACRYDRAFT_78439</name>
</gene>
<dbReference type="PROSITE" id="PS01174">
    <property type="entry name" value="LIPASE_GDXG_SER"/>
    <property type="match status" value="1"/>
</dbReference>
<name>M5G1J6_DACPD</name>
<feature type="compositionally biased region" description="Acidic residues" evidence="4">
    <location>
        <begin position="597"/>
        <end position="624"/>
    </location>
</feature>
<feature type="region of interest" description="Disordered" evidence="4">
    <location>
        <begin position="225"/>
        <end position="245"/>
    </location>
</feature>
<accession>M5G1J6</accession>